<evidence type="ECO:0000259" key="12">
    <source>
        <dbReference type="PROSITE" id="PS50939"/>
    </source>
</evidence>
<organism evidence="13 14">
    <name type="scientific">Tropilaelaps mercedesae</name>
    <dbReference type="NCBI Taxonomy" id="418985"/>
    <lineage>
        <taxon>Eukaryota</taxon>
        <taxon>Metazoa</taxon>
        <taxon>Ecdysozoa</taxon>
        <taxon>Arthropoda</taxon>
        <taxon>Chelicerata</taxon>
        <taxon>Arachnida</taxon>
        <taxon>Acari</taxon>
        <taxon>Parasitiformes</taxon>
        <taxon>Mesostigmata</taxon>
        <taxon>Gamasina</taxon>
        <taxon>Dermanyssoidea</taxon>
        <taxon>Laelapidae</taxon>
        <taxon>Tropilaelaps</taxon>
    </lineage>
</organism>
<feature type="transmembrane region" description="Helical" evidence="11">
    <location>
        <begin position="186"/>
        <end position="211"/>
    </location>
</feature>
<feature type="transmembrane region" description="Helical" evidence="11">
    <location>
        <begin position="145"/>
        <end position="166"/>
    </location>
</feature>
<dbReference type="SMART" id="SM00665">
    <property type="entry name" value="B561"/>
    <property type="match status" value="1"/>
</dbReference>
<evidence type="ECO:0000256" key="10">
    <source>
        <dbReference type="ARBA" id="ARBA00023136"/>
    </source>
</evidence>
<keyword evidence="5 11" id="KW-0812">Transmembrane</keyword>
<evidence type="ECO:0000256" key="2">
    <source>
        <dbReference type="ARBA" id="ARBA00004141"/>
    </source>
</evidence>
<name>A0A1V9XGL5_9ACAR</name>
<keyword evidence="14" id="KW-1185">Reference proteome</keyword>
<feature type="domain" description="Cytochrome b561" evidence="12">
    <location>
        <begin position="80"/>
        <end position="288"/>
    </location>
</feature>
<feature type="transmembrane region" description="Helical" evidence="11">
    <location>
        <begin position="223"/>
        <end position="247"/>
    </location>
</feature>
<evidence type="ECO:0000256" key="4">
    <source>
        <dbReference type="ARBA" id="ARBA00022617"/>
    </source>
</evidence>
<dbReference type="AlphaFoldDB" id="A0A1V9XGL5"/>
<dbReference type="InterPro" id="IPR006593">
    <property type="entry name" value="Cyt_b561/ferric_Rdtase_TM"/>
</dbReference>
<dbReference type="PANTHER" id="PTHR10106:SF24">
    <property type="entry name" value="NO EXTENDED MEMORY, ISOFORM A"/>
    <property type="match status" value="1"/>
</dbReference>
<evidence type="ECO:0000256" key="8">
    <source>
        <dbReference type="ARBA" id="ARBA00022989"/>
    </source>
</evidence>
<keyword evidence="9" id="KW-0408">Iron</keyword>
<evidence type="ECO:0000256" key="6">
    <source>
        <dbReference type="ARBA" id="ARBA00022723"/>
    </source>
</evidence>
<evidence type="ECO:0000256" key="11">
    <source>
        <dbReference type="SAM" id="Phobius"/>
    </source>
</evidence>
<dbReference type="Pfam" id="PF03188">
    <property type="entry name" value="Cytochrom_B561"/>
    <property type="match status" value="1"/>
</dbReference>
<comment type="caution">
    <text evidence="13">The sequence shown here is derived from an EMBL/GenBank/DDBJ whole genome shotgun (WGS) entry which is preliminary data.</text>
</comment>
<protein>
    <submittedName>
        <fullName evidence="13">Cytochrome b561-like</fullName>
    </submittedName>
</protein>
<feature type="transmembrane region" description="Helical" evidence="11">
    <location>
        <begin position="117"/>
        <end position="138"/>
    </location>
</feature>
<dbReference type="PROSITE" id="PS50939">
    <property type="entry name" value="CYTOCHROME_B561"/>
    <property type="match status" value="1"/>
</dbReference>
<dbReference type="OrthoDB" id="907479at2759"/>
<sequence>MGYRRRNYSVTASTLQGLLPTRDCFLDRLRQQEELFATRLSAGILLRKTSSHREMEQMEEKEGGCCSGFISCLLGLALFLSQLIIFGVVALTVYWVFKFRGGIDLEKDPLLQFNSHIVLMVVGFAFFCGQAILSYRVFDCCKRSYARLVHLLLQLLGTACITVGFYVTFMHAHNQAVPHFRSVHTWLALATCGLFIFQLIFALFCFVLLLCCRRRTFSLRQRLVPVHASFGLVIFAMFVCTAITGLMQAQSDQIILPASYNQTAENILSLIPGSPQEQSDLIVKMLSCGLLALVVLLPTITNTSIRGGRGVFYRSN</sequence>
<keyword evidence="10 11" id="KW-0472">Membrane</keyword>
<evidence type="ECO:0000256" key="1">
    <source>
        <dbReference type="ARBA" id="ARBA00001970"/>
    </source>
</evidence>
<dbReference type="GO" id="GO:0046872">
    <property type="term" value="F:metal ion binding"/>
    <property type="evidence" value="ECO:0007669"/>
    <property type="project" value="UniProtKB-KW"/>
</dbReference>
<evidence type="ECO:0000256" key="9">
    <source>
        <dbReference type="ARBA" id="ARBA00023004"/>
    </source>
</evidence>
<evidence type="ECO:0000313" key="14">
    <source>
        <dbReference type="Proteomes" id="UP000192247"/>
    </source>
</evidence>
<comment type="subcellular location">
    <subcellularLocation>
        <location evidence="2">Membrane</location>
        <topology evidence="2">Multi-pass membrane protein</topology>
    </subcellularLocation>
</comment>
<dbReference type="GO" id="GO:0016491">
    <property type="term" value="F:oxidoreductase activity"/>
    <property type="evidence" value="ECO:0007669"/>
    <property type="project" value="InterPro"/>
</dbReference>
<dbReference type="GO" id="GO:0016020">
    <property type="term" value="C:membrane"/>
    <property type="evidence" value="ECO:0007669"/>
    <property type="project" value="UniProtKB-SubCell"/>
</dbReference>
<accession>A0A1V9XGL5</accession>
<evidence type="ECO:0000256" key="3">
    <source>
        <dbReference type="ARBA" id="ARBA00022448"/>
    </source>
</evidence>
<dbReference type="InterPro" id="IPR043205">
    <property type="entry name" value="CYB561/CYBRD1-like"/>
</dbReference>
<keyword evidence="4" id="KW-0349">Heme</keyword>
<evidence type="ECO:0000313" key="13">
    <source>
        <dbReference type="EMBL" id="OQR72518.1"/>
    </source>
</evidence>
<dbReference type="PANTHER" id="PTHR10106">
    <property type="entry name" value="CYTOCHROME B561-RELATED"/>
    <property type="match status" value="1"/>
</dbReference>
<comment type="cofactor">
    <cofactor evidence="1">
        <name>heme b</name>
        <dbReference type="ChEBI" id="CHEBI:60344"/>
    </cofactor>
</comment>
<dbReference type="InParanoid" id="A0A1V9XGL5"/>
<evidence type="ECO:0000256" key="7">
    <source>
        <dbReference type="ARBA" id="ARBA00022982"/>
    </source>
</evidence>
<keyword evidence="3" id="KW-0813">Transport</keyword>
<keyword evidence="8 11" id="KW-1133">Transmembrane helix</keyword>
<dbReference type="Proteomes" id="UP000192247">
    <property type="component" value="Unassembled WGS sequence"/>
</dbReference>
<feature type="transmembrane region" description="Helical" evidence="11">
    <location>
        <begin position="68"/>
        <end position="97"/>
    </location>
</feature>
<reference evidence="13 14" key="1">
    <citation type="journal article" date="2017" name="Gigascience">
        <title>Draft genome of the honey bee ectoparasitic mite, Tropilaelaps mercedesae, is shaped by the parasitic life history.</title>
        <authorList>
            <person name="Dong X."/>
            <person name="Armstrong S.D."/>
            <person name="Xia D."/>
            <person name="Makepeace B.L."/>
            <person name="Darby A.C."/>
            <person name="Kadowaki T."/>
        </authorList>
    </citation>
    <scope>NUCLEOTIDE SEQUENCE [LARGE SCALE GENOMIC DNA]</scope>
    <source>
        <strain evidence="13">Wuxi-XJTLU</strain>
    </source>
</reference>
<dbReference type="EMBL" id="MNPL01011594">
    <property type="protein sequence ID" value="OQR72518.1"/>
    <property type="molecule type" value="Genomic_DNA"/>
</dbReference>
<gene>
    <name evidence="13" type="ORF">BIW11_10335</name>
</gene>
<keyword evidence="7" id="KW-0249">Electron transport</keyword>
<evidence type="ECO:0000256" key="5">
    <source>
        <dbReference type="ARBA" id="ARBA00022692"/>
    </source>
</evidence>
<dbReference type="Gene3D" id="1.20.120.1770">
    <property type="match status" value="1"/>
</dbReference>
<dbReference type="STRING" id="418985.A0A1V9XGL5"/>
<feature type="transmembrane region" description="Helical" evidence="11">
    <location>
        <begin position="281"/>
        <end position="300"/>
    </location>
</feature>
<keyword evidence="6" id="KW-0479">Metal-binding</keyword>
<proteinExistence type="predicted"/>